<protein>
    <submittedName>
        <fullName evidence="1">Uncharacterized protein</fullName>
    </submittedName>
</protein>
<sequence length="83" mass="9392">MPKKAIAMNFYAILIVEGRSTLFGPFDTDDQREQSVGFHLFECPGAIVLRLDVDEGYVSMREPQPYCPVLDQSPNIVLFDPNK</sequence>
<name>A0A0F9PDA2_9ZZZZ</name>
<reference evidence="1" key="1">
    <citation type="journal article" date="2015" name="Nature">
        <title>Complex archaea that bridge the gap between prokaryotes and eukaryotes.</title>
        <authorList>
            <person name="Spang A."/>
            <person name="Saw J.H."/>
            <person name="Jorgensen S.L."/>
            <person name="Zaremba-Niedzwiedzka K."/>
            <person name="Martijn J."/>
            <person name="Lind A.E."/>
            <person name="van Eijk R."/>
            <person name="Schleper C."/>
            <person name="Guy L."/>
            <person name="Ettema T.J."/>
        </authorList>
    </citation>
    <scope>NUCLEOTIDE SEQUENCE</scope>
</reference>
<evidence type="ECO:0000313" key="1">
    <source>
        <dbReference type="EMBL" id="KKM91322.1"/>
    </source>
</evidence>
<comment type="caution">
    <text evidence="1">The sequence shown here is derived from an EMBL/GenBank/DDBJ whole genome shotgun (WGS) entry which is preliminary data.</text>
</comment>
<organism evidence="1">
    <name type="scientific">marine sediment metagenome</name>
    <dbReference type="NCBI Taxonomy" id="412755"/>
    <lineage>
        <taxon>unclassified sequences</taxon>
        <taxon>metagenomes</taxon>
        <taxon>ecological metagenomes</taxon>
    </lineage>
</organism>
<accession>A0A0F9PDA2</accession>
<gene>
    <name evidence="1" type="ORF">LCGC14_1229630</name>
</gene>
<proteinExistence type="predicted"/>
<dbReference type="AlphaFoldDB" id="A0A0F9PDA2"/>
<dbReference type="EMBL" id="LAZR01006549">
    <property type="protein sequence ID" value="KKM91322.1"/>
    <property type="molecule type" value="Genomic_DNA"/>
</dbReference>